<feature type="binding site" evidence="12">
    <location>
        <position position="260"/>
    </location>
    <ligand>
        <name>L-histidine</name>
        <dbReference type="ChEBI" id="CHEBI:57595"/>
    </ligand>
</feature>
<dbReference type="PIRSF" id="PIRSF001549">
    <property type="entry name" value="His-tRNA_synth"/>
    <property type="match status" value="1"/>
</dbReference>
<dbReference type="InterPro" id="IPR041715">
    <property type="entry name" value="HisRS-like_core"/>
</dbReference>
<dbReference type="GO" id="GO:0005737">
    <property type="term" value="C:cytoplasm"/>
    <property type="evidence" value="ECO:0007669"/>
    <property type="project" value="UniProtKB-SubCell"/>
</dbReference>
<comment type="similarity">
    <text evidence="2 11">Belongs to the class-II aminoacyl-tRNA synthetase family.</text>
</comment>
<feature type="domain" description="Aminoacyl-transfer RNA synthetases class-II family profile" evidence="13">
    <location>
        <begin position="1"/>
        <end position="340"/>
    </location>
</feature>
<organism evidence="14 15">
    <name type="scientific">Acinetobacter dispersus</name>
    <dbReference type="NCBI Taxonomy" id="70348"/>
    <lineage>
        <taxon>Bacteria</taxon>
        <taxon>Pseudomonadati</taxon>
        <taxon>Pseudomonadota</taxon>
        <taxon>Gammaproteobacteria</taxon>
        <taxon>Moraxellales</taxon>
        <taxon>Moraxellaceae</taxon>
        <taxon>Acinetobacter</taxon>
    </lineage>
</organism>
<keyword evidence="4 11" id="KW-0963">Cytoplasm</keyword>
<dbReference type="Gene3D" id="3.30.930.10">
    <property type="entry name" value="Bira Bifunctional Protein, Domain 2"/>
    <property type="match status" value="1"/>
</dbReference>
<dbReference type="eggNOG" id="COG0124">
    <property type="taxonomic scope" value="Bacteria"/>
</dbReference>
<sequence length="430" mass="48523">MSSIVAIKGFNDILPTQTAAWRSLEQQLASLMDAYGYQQIRLPIVEQTGLFKRAIGDATDIVEKEMYTFFDKGNPPESLTLRPEGTAGCVRALLEHNLLRGATPRVWYMGPMFRYEKPQKGRYRQFHQFGVETFGVATPDIDAELILLTARLWKHMGIADKVQLELNTLGETDERAEYRAALVEFLNQHKDALDEDSQRRLTTNPLRILDSKIESTQKILENAPKLHDFLKEDSINHFQQLQQYLSDAGIEFVINQKLVRGLDYYNKTVFEWTTTMLGSQGTVCAGGRYDGLVGQLKGKADQSVPAVGFAMGMERLLLLLEQVEQTKDVRDCEVFLLAEPAYQAKALVLAEQIRDQLEAANSTIRLKTGSQGSMKSQMKKADQSGATYAVILGEREWESQQLLVKQLATAEQSQVALAELTPFFIEKFKQ</sequence>
<dbReference type="PROSITE" id="PS50862">
    <property type="entry name" value="AA_TRNA_LIGASE_II"/>
    <property type="match status" value="1"/>
</dbReference>
<evidence type="ECO:0000256" key="7">
    <source>
        <dbReference type="ARBA" id="ARBA00022840"/>
    </source>
</evidence>
<dbReference type="Pfam" id="PF13393">
    <property type="entry name" value="tRNA-synt_His"/>
    <property type="match status" value="1"/>
</dbReference>
<keyword evidence="7 11" id="KW-0067">ATP-binding</keyword>
<evidence type="ECO:0000256" key="4">
    <source>
        <dbReference type="ARBA" id="ARBA00022490"/>
    </source>
</evidence>
<keyword evidence="8 11" id="KW-0648">Protein biosynthesis</keyword>
<feature type="binding site" evidence="12">
    <location>
        <position position="132"/>
    </location>
    <ligand>
        <name>L-histidine</name>
        <dbReference type="ChEBI" id="CHEBI:57595"/>
    </ligand>
</feature>
<keyword evidence="15" id="KW-1185">Reference proteome</keyword>
<evidence type="ECO:0000259" key="13">
    <source>
        <dbReference type="PROSITE" id="PS50862"/>
    </source>
</evidence>
<feature type="binding site" evidence="12">
    <location>
        <position position="128"/>
    </location>
    <ligand>
        <name>L-histidine</name>
        <dbReference type="ChEBI" id="CHEBI:57595"/>
    </ligand>
</feature>
<gene>
    <name evidence="11" type="primary">hisS</name>
    <name evidence="14" type="ORF">F904_03873</name>
</gene>
<dbReference type="SUPFAM" id="SSF55681">
    <property type="entry name" value="Class II aaRS and biotin synthetases"/>
    <property type="match status" value="1"/>
</dbReference>
<dbReference type="RefSeq" id="WP_005193194.1">
    <property type="nucleotide sequence ID" value="NZ_KB850052.1"/>
</dbReference>
<dbReference type="InterPro" id="IPR006195">
    <property type="entry name" value="aa-tRNA-synth_II"/>
</dbReference>
<dbReference type="InterPro" id="IPR045864">
    <property type="entry name" value="aa-tRNA-synth_II/BPL/LPL"/>
</dbReference>
<dbReference type="Gene3D" id="3.40.50.800">
    <property type="entry name" value="Anticodon-binding domain"/>
    <property type="match status" value="1"/>
</dbReference>
<comment type="catalytic activity">
    <reaction evidence="10 11">
        <text>tRNA(His) + L-histidine + ATP = L-histidyl-tRNA(His) + AMP + diphosphate + H(+)</text>
        <dbReference type="Rhea" id="RHEA:17313"/>
        <dbReference type="Rhea" id="RHEA-COMP:9665"/>
        <dbReference type="Rhea" id="RHEA-COMP:9689"/>
        <dbReference type="ChEBI" id="CHEBI:15378"/>
        <dbReference type="ChEBI" id="CHEBI:30616"/>
        <dbReference type="ChEBI" id="CHEBI:33019"/>
        <dbReference type="ChEBI" id="CHEBI:57595"/>
        <dbReference type="ChEBI" id="CHEBI:78442"/>
        <dbReference type="ChEBI" id="CHEBI:78527"/>
        <dbReference type="ChEBI" id="CHEBI:456215"/>
        <dbReference type="EC" id="6.1.1.21"/>
    </reaction>
</comment>
<keyword evidence="5 11" id="KW-0436">Ligase</keyword>
<evidence type="ECO:0000256" key="12">
    <source>
        <dbReference type="PIRSR" id="PIRSR001549-1"/>
    </source>
</evidence>
<dbReference type="NCBIfam" id="TIGR00442">
    <property type="entry name" value="hisS"/>
    <property type="match status" value="1"/>
</dbReference>
<comment type="subunit">
    <text evidence="3 11">Homodimer.</text>
</comment>
<feature type="binding site" evidence="12">
    <location>
        <position position="114"/>
    </location>
    <ligand>
        <name>L-histidine</name>
        <dbReference type="ChEBI" id="CHEBI:57595"/>
    </ligand>
</feature>
<feature type="binding site" evidence="12">
    <location>
        <begin position="84"/>
        <end position="86"/>
    </location>
    <ligand>
        <name>L-histidine</name>
        <dbReference type="ChEBI" id="CHEBI:57595"/>
    </ligand>
</feature>
<protein>
    <recommendedName>
        <fullName evidence="11">Histidine--tRNA ligase</fullName>
        <ecNumber evidence="11">6.1.1.21</ecNumber>
    </recommendedName>
    <alternativeName>
        <fullName evidence="11">Histidyl-tRNA synthetase</fullName>
        <shortName evidence="11">HisRS</shortName>
    </alternativeName>
</protein>
<dbReference type="HOGENOM" id="CLU_025113_1_0_6"/>
<evidence type="ECO:0000256" key="11">
    <source>
        <dbReference type="HAMAP-Rule" id="MF_00127"/>
    </source>
</evidence>
<dbReference type="OrthoDB" id="9800814at2"/>
<evidence type="ECO:0000256" key="9">
    <source>
        <dbReference type="ARBA" id="ARBA00023146"/>
    </source>
</evidence>
<dbReference type="PANTHER" id="PTHR43707">
    <property type="entry name" value="HISTIDYL-TRNA SYNTHETASE"/>
    <property type="match status" value="1"/>
</dbReference>
<evidence type="ECO:0000256" key="2">
    <source>
        <dbReference type="ARBA" id="ARBA00008226"/>
    </source>
</evidence>
<evidence type="ECO:0000313" key="15">
    <source>
        <dbReference type="Proteomes" id="UP000013261"/>
    </source>
</evidence>
<dbReference type="CDD" id="cd00773">
    <property type="entry name" value="HisRS-like_core"/>
    <property type="match status" value="1"/>
</dbReference>
<evidence type="ECO:0000256" key="8">
    <source>
        <dbReference type="ARBA" id="ARBA00022917"/>
    </source>
</evidence>
<dbReference type="Proteomes" id="UP000013261">
    <property type="component" value="Unassembled WGS sequence"/>
</dbReference>
<dbReference type="PATRIC" id="fig|1217703.3.peg.3760"/>
<reference evidence="14 15" key="1">
    <citation type="submission" date="2013-02" db="EMBL/GenBank/DDBJ databases">
        <title>The Genome Sequence of Acinetobacter sp. ANC 4105.</title>
        <authorList>
            <consortium name="The Broad Institute Genome Sequencing Platform"/>
            <consortium name="The Broad Institute Genome Sequencing Center for Infectious Disease"/>
            <person name="Cerqueira G."/>
            <person name="Feldgarden M."/>
            <person name="Courvalin P."/>
            <person name="Perichon B."/>
            <person name="Grillot-Courvalin C."/>
            <person name="Clermont D."/>
            <person name="Rocha E."/>
            <person name="Yoon E.-J."/>
            <person name="Nemec A."/>
            <person name="Walker B."/>
            <person name="Young S.K."/>
            <person name="Zeng Q."/>
            <person name="Gargeya S."/>
            <person name="Fitzgerald M."/>
            <person name="Haas B."/>
            <person name="Abouelleil A."/>
            <person name="Alvarado L."/>
            <person name="Arachchi H.M."/>
            <person name="Berlin A.M."/>
            <person name="Chapman S.B."/>
            <person name="Dewar J."/>
            <person name="Goldberg J."/>
            <person name="Griggs A."/>
            <person name="Gujja S."/>
            <person name="Hansen M."/>
            <person name="Howarth C."/>
            <person name="Imamovic A."/>
            <person name="Larimer J."/>
            <person name="McCowan C."/>
            <person name="Murphy C."/>
            <person name="Neiman D."/>
            <person name="Pearson M."/>
            <person name="Priest M."/>
            <person name="Roberts A."/>
            <person name="Saif S."/>
            <person name="Shea T."/>
            <person name="Sisk P."/>
            <person name="Sykes S."/>
            <person name="Wortman J."/>
            <person name="Nusbaum C."/>
            <person name="Birren B."/>
        </authorList>
    </citation>
    <scope>NUCLEOTIDE SEQUENCE [LARGE SCALE GENOMIC DNA]</scope>
    <source>
        <strain evidence="14 15">ANC 4105</strain>
    </source>
</reference>
<comment type="caution">
    <text evidence="14">The sequence shown here is derived from an EMBL/GenBank/DDBJ whole genome shotgun (WGS) entry which is preliminary data.</text>
</comment>
<evidence type="ECO:0000256" key="5">
    <source>
        <dbReference type="ARBA" id="ARBA00022598"/>
    </source>
</evidence>
<dbReference type="PANTHER" id="PTHR43707:SF1">
    <property type="entry name" value="HISTIDINE--TRNA LIGASE, MITOCHONDRIAL-RELATED"/>
    <property type="match status" value="1"/>
</dbReference>
<name>N9L1E9_9GAMM</name>
<dbReference type="InterPro" id="IPR004516">
    <property type="entry name" value="HisRS/HisZ"/>
</dbReference>
<dbReference type="AlphaFoldDB" id="N9L1E9"/>
<dbReference type="HAMAP" id="MF_00127">
    <property type="entry name" value="His_tRNA_synth"/>
    <property type="match status" value="1"/>
</dbReference>
<dbReference type="InterPro" id="IPR004154">
    <property type="entry name" value="Anticodon-bd"/>
</dbReference>
<evidence type="ECO:0000256" key="6">
    <source>
        <dbReference type="ARBA" id="ARBA00022741"/>
    </source>
</evidence>
<dbReference type="InterPro" id="IPR015807">
    <property type="entry name" value="His-tRNA-ligase"/>
</dbReference>
<comment type="subcellular location">
    <subcellularLocation>
        <location evidence="1 11">Cytoplasm</location>
    </subcellularLocation>
</comment>
<evidence type="ECO:0000313" key="14">
    <source>
        <dbReference type="EMBL" id="ENW90118.1"/>
    </source>
</evidence>
<dbReference type="Pfam" id="PF03129">
    <property type="entry name" value="HGTP_anticodon"/>
    <property type="match status" value="1"/>
</dbReference>
<proteinExistence type="inferred from homology"/>
<dbReference type="EMBL" id="APRL01000015">
    <property type="protein sequence ID" value="ENW90118.1"/>
    <property type="molecule type" value="Genomic_DNA"/>
</dbReference>
<dbReference type="GO" id="GO:0004821">
    <property type="term" value="F:histidine-tRNA ligase activity"/>
    <property type="evidence" value="ECO:0007669"/>
    <property type="project" value="UniProtKB-UniRule"/>
</dbReference>
<dbReference type="GO" id="GO:0005524">
    <property type="term" value="F:ATP binding"/>
    <property type="evidence" value="ECO:0007669"/>
    <property type="project" value="UniProtKB-UniRule"/>
</dbReference>
<dbReference type="SUPFAM" id="SSF52954">
    <property type="entry name" value="Class II aaRS ABD-related"/>
    <property type="match status" value="1"/>
</dbReference>
<evidence type="ECO:0000256" key="1">
    <source>
        <dbReference type="ARBA" id="ARBA00004496"/>
    </source>
</evidence>
<dbReference type="InterPro" id="IPR036621">
    <property type="entry name" value="Anticodon-bd_dom_sf"/>
</dbReference>
<feature type="binding site" evidence="12">
    <location>
        <begin position="264"/>
        <end position="265"/>
    </location>
    <ligand>
        <name>L-histidine</name>
        <dbReference type="ChEBI" id="CHEBI:57595"/>
    </ligand>
</feature>
<dbReference type="EC" id="6.1.1.21" evidence="11"/>
<evidence type="ECO:0000256" key="10">
    <source>
        <dbReference type="ARBA" id="ARBA00047639"/>
    </source>
</evidence>
<dbReference type="GO" id="GO:0006427">
    <property type="term" value="P:histidyl-tRNA aminoacylation"/>
    <property type="evidence" value="ECO:0007669"/>
    <property type="project" value="UniProtKB-UniRule"/>
</dbReference>
<dbReference type="FunFam" id="3.30.930.10:FF:000005">
    <property type="entry name" value="Histidine--tRNA ligase"/>
    <property type="match status" value="1"/>
</dbReference>
<keyword evidence="9 11" id="KW-0030">Aminoacyl-tRNA synthetase</keyword>
<evidence type="ECO:0000256" key="3">
    <source>
        <dbReference type="ARBA" id="ARBA00011738"/>
    </source>
</evidence>
<keyword evidence="6 11" id="KW-0547">Nucleotide-binding</keyword>
<accession>N9L1E9</accession>